<evidence type="ECO:0000313" key="2">
    <source>
        <dbReference type="EMBL" id="OAX85311.1"/>
    </source>
</evidence>
<sequence>MPVKVITLTGAPHPSALKWDELELLNECWFCHTGHADDGSGAAAAGSVRWRAIEQREGHYRFPGEEEEDYENHGDGGDGDDDDDDDDDGNMMNCGDTEFFALGGAIERHTGLQATVDTNEVEAGSEFYDHSFAMHEGGGVDSTMLSGMESFYTESNFDTTLEDTSIDSATHQSTEDSDNNQPHPLPPPLTGHLSNLKDIPNAAYLHSISPRMIPINLIVAIITIYPRKRVRTRWGFETDVVDLVVGDETRSGFRITCWLPLQDKRSGDGAKQDLDGSIRGLRPRDIVLFRSVALNSFRGKVYGQSLKGNMTKVDLLHRSPIDIIDNEGLFTLDILANRTSDPHPQLMKVRRVRGWVLDFISLVFTGKSISHRPGLEGSLRGMNSISHQIPNNVTFGMKE</sequence>
<feature type="compositionally biased region" description="Acidic residues" evidence="1">
    <location>
        <begin position="77"/>
        <end position="89"/>
    </location>
</feature>
<name>A0A1B7P8I1_9EURO</name>
<evidence type="ECO:0000313" key="3">
    <source>
        <dbReference type="Proteomes" id="UP000091918"/>
    </source>
</evidence>
<dbReference type="OrthoDB" id="5378679at2759"/>
<dbReference type="Gene3D" id="2.40.50.140">
    <property type="entry name" value="Nucleic acid-binding proteins"/>
    <property type="match status" value="1"/>
</dbReference>
<dbReference type="AlphaFoldDB" id="A0A1B7P8I1"/>
<dbReference type="SUPFAM" id="SSF50249">
    <property type="entry name" value="Nucleic acid-binding proteins"/>
    <property type="match status" value="1"/>
</dbReference>
<feature type="region of interest" description="Disordered" evidence="1">
    <location>
        <begin position="57"/>
        <end position="94"/>
    </location>
</feature>
<protein>
    <submittedName>
        <fullName evidence="2">Uncharacterized protein</fullName>
    </submittedName>
</protein>
<proteinExistence type="predicted"/>
<reference evidence="2 3" key="1">
    <citation type="submission" date="2015-07" db="EMBL/GenBank/DDBJ databases">
        <title>Emmonsia species relationships and genome sequence.</title>
        <authorList>
            <person name="Cuomo C.A."/>
            <person name="Schwartz I.S."/>
            <person name="Kenyon C."/>
            <person name="de Hoog G.S."/>
            <person name="Govender N.P."/>
            <person name="Botha A."/>
            <person name="Moreno L."/>
            <person name="de Vries M."/>
            <person name="Munoz J.F."/>
            <person name="Stielow J.B."/>
        </authorList>
    </citation>
    <scope>NUCLEOTIDE SEQUENCE [LARGE SCALE GENOMIC DNA]</scope>
    <source>
        <strain evidence="2 3">CBS 136260</strain>
    </source>
</reference>
<organism evidence="2 3">
    <name type="scientific">Emergomyces africanus</name>
    <dbReference type="NCBI Taxonomy" id="1955775"/>
    <lineage>
        <taxon>Eukaryota</taxon>
        <taxon>Fungi</taxon>
        <taxon>Dikarya</taxon>
        <taxon>Ascomycota</taxon>
        <taxon>Pezizomycotina</taxon>
        <taxon>Eurotiomycetes</taxon>
        <taxon>Eurotiomycetidae</taxon>
        <taxon>Onygenales</taxon>
        <taxon>Ajellomycetaceae</taxon>
        <taxon>Emergomyces</taxon>
    </lineage>
</organism>
<dbReference type="EMBL" id="LGUA01000015">
    <property type="protein sequence ID" value="OAX85311.1"/>
    <property type="molecule type" value="Genomic_DNA"/>
</dbReference>
<evidence type="ECO:0000256" key="1">
    <source>
        <dbReference type="SAM" id="MobiDB-lite"/>
    </source>
</evidence>
<dbReference type="InterPro" id="IPR012340">
    <property type="entry name" value="NA-bd_OB-fold"/>
</dbReference>
<keyword evidence="3" id="KW-1185">Reference proteome</keyword>
<feature type="region of interest" description="Disordered" evidence="1">
    <location>
        <begin position="168"/>
        <end position="192"/>
    </location>
</feature>
<gene>
    <name evidence="2" type="ORF">ACJ72_00306</name>
</gene>
<comment type="caution">
    <text evidence="2">The sequence shown here is derived from an EMBL/GenBank/DDBJ whole genome shotgun (WGS) entry which is preliminary data.</text>
</comment>
<accession>A0A1B7P8I1</accession>
<dbReference type="Proteomes" id="UP000091918">
    <property type="component" value="Unassembled WGS sequence"/>
</dbReference>